<reference evidence="1" key="1">
    <citation type="submission" date="2022-03" db="EMBL/GenBank/DDBJ databases">
        <authorList>
            <person name="Sayadi A."/>
        </authorList>
    </citation>
    <scope>NUCLEOTIDE SEQUENCE</scope>
</reference>
<dbReference type="EMBL" id="CAKOFQ010008271">
    <property type="protein sequence ID" value="CAH2013097.1"/>
    <property type="molecule type" value="Genomic_DNA"/>
</dbReference>
<name>A0A9P0MIB1_ACAOB</name>
<accession>A0A9P0MIB1</accession>
<dbReference type="Proteomes" id="UP001152888">
    <property type="component" value="Unassembled WGS sequence"/>
</dbReference>
<evidence type="ECO:0000313" key="1">
    <source>
        <dbReference type="EMBL" id="CAH2013097.1"/>
    </source>
</evidence>
<keyword evidence="2" id="KW-1185">Reference proteome</keyword>
<proteinExistence type="predicted"/>
<protein>
    <submittedName>
        <fullName evidence="1">Uncharacterized protein</fullName>
    </submittedName>
</protein>
<comment type="caution">
    <text evidence="1">The sequence shown here is derived from an EMBL/GenBank/DDBJ whole genome shotgun (WGS) entry which is preliminary data.</text>
</comment>
<gene>
    <name evidence="1" type="ORF">ACAOBT_LOCUS33212</name>
</gene>
<organism evidence="1 2">
    <name type="scientific">Acanthoscelides obtectus</name>
    <name type="common">Bean weevil</name>
    <name type="synonym">Bruchus obtectus</name>
    <dbReference type="NCBI Taxonomy" id="200917"/>
    <lineage>
        <taxon>Eukaryota</taxon>
        <taxon>Metazoa</taxon>
        <taxon>Ecdysozoa</taxon>
        <taxon>Arthropoda</taxon>
        <taxon>Hexapoda</taxon>
        <taxon>Insecta</taxon>
        <taxon>Pterygota</taxon>
        <taxon>Neoptera</taxon>
        <taxon>Endopterygota</taxon>
        <taxon>Coleoptera</taxon>
        <taxon>Polyphaga</taxon>
        <taxon>Cucujiformia</taxon>
        <taxon>Chrysomeloidea</taxon>
        <taxon>Chrysomelidae</taxon>
        <taxon>Bruchinae</taxon>
        <taxon>Bruchini</taxon>
        <taxon>Acanthoscelides</taxon>
    </lineage>
</organism>
<sequence>MISLRHII</sequence>
<evidence type="ECO:0000313" key="2">
    <source>
        <dbReference type="Proteomes" id="UP001152888"/>
    </source>
</evidence>